<gene>
    <name evidence="2" type="ordered locus">Clole_3476</name>
</gene>
<dbReference type="SMART" id="SM00886">
    <property type="entry name" value="Dabb"/>
    <property type="match status" value="1"/>
</dbReference>
<organism evidence="2 3">
    <name type="scientific">Cellulosilyticum lentocellum (strain ATCC 49066 / DSM 5427 / NCIMB 11756 / RHM5)</name>
    <name type="common">Clostridium lentocellum</name>
    <dbReference type="NCBI Taxonomy" id="642492"/>
    <lineage>
        <taxon>Bacteria</taxon>
        <taxon>Bacillati</taxon>
        <taxon>Bacillota</taxon>
        <taxon>Clostridia</taxon>
        <taxon>Lachnospirales</taxon>
        <taxon>Cellulosilyticaceae</taxon>
        <taxon>Cellulosilyticum</taxon>
    </lineage>
</organism>
<feature type="domain" description="Stress-response A/B barrel" evidence="1">
    <location>
        <begin position="2"/>
        <end position="99"/>
    </location>
</feature>
<evidence type="ECO:0000313" key="3">
    <source>
        <dbReference type="Proteomes" id="UP000008467"/>
    </source>
</evidence>
<dbReference type="AlphaFoldDB" id="F2JSC2"/>
<proteinExistence type="predicted"/>
<protein>
    <submittedName>
        <fullName evidence="2">Stress responsive alpha-beta barrel domain-containing protein</fullName>
    </submittedName>
</protein>
<dbReference type="PANTHER" id="PTHR37832">
    <property type="entry name" value="BLL2683 PROTEIN"/>
    <property type="match status" value="1"/>
</dbReference>
<dbReference type="InterPro" id="IPR013097">
    <property type="entry name" value="Dabb"/>
</dbReference>
<dbReference type="EMBL" id="CP002582">
    <property type="protein sequence ID" value="ADZ85160.1"/>
    <property type="molecule type" value="Genomic_DNA"/>
</dbReference>
<evidence type="ECO:0000259" key="1">
    <source>
        <dbReference type="PROSITE" id="PS51502"/>
    </source>
</evidence>
<dbReference type="PROSITE" id="PS51502">
    <property type="entry name" value="S_R_A_B_BARREL"/>
    <property type="match status" value="1"/>
</dbReference>
<keyword evidence="3" id="KW-1185">Reference proteome</keyword>
<name>F2JSC2_CELLD</name>
<dbReference type="HOGENOM" id="CLU_080664_3_0_9"/>
<dbReference type="Proteomes" id="UP000008467">
    <property type="component" value="Chromosome"/>
</dbReference>
<dbReference type="KEGG" id="cle:Clole_3476"/>
<dbReference type="eggNOG" id="COG4627">
    <property type="taxonomic scope" value="Bacteria"/>
</dbReference>
<sequence>MVKHIVMWQVAEHEVHGTKEEVMHKIKEQLEGLKGQIEGLLEIEVGLNFNASPAAYDVVLYSEFVDASALDYYQAHEKHLAVANQLVRQVATSRAVVDYTI</sequence>
<dbReference type="InterPro" id="IPR011008">
    <property type="entry name" value="Dimeric_a/b-barrel"/>
</dbReference>
<reference evidence="2 3" key="1">
    <citation type="journal article" date="2011" name="J. Bacteriol.">
        <title>Complete genome sequence of the cellulose-degrading bacterium Cellulosilyticum lentocellum.</title>
        <authorList>
            <consortium name="US DOE Joint Genome Institute"/>
            <person name="Miller D.A."/>
            <person name="Suen G."/>
            <person name="Bruce D."/>
            <person name="Copeland A."/>
            <person name="Cheng J.F."/>
            <person name="Detter C."/>
            <person name="Goodwin L.A."/>
            <person name="Han C.S."/>
            <person name="Hauser L.J."/>
            <person name="Land M.L."/>
            <person name="Lapidus A."/>
            <person name="Lucas S."/>
            <person name="Meincke L."/>
            <person name="Pitluck S."/>
            <person name="Tapia R."/>
            <person name="Teshima H."/>
            <person name="Woyke T."/>
            <person name="Fox B.G."/>
            <person name="Angert E.R."/>
            <person name="Currie C.R."/>
        </authorList>
    </citation>
    <scope>NUCLEOTIDE SEQUENCE [LARGE SCALE GENOMIC DNA]</scope>
    <source>
        <strain evidence="3">ATCC 49066 / DSM 5427 / NCIMB 11756 / RHM5</strain>
    </source>
</reference>
<dbReference type="Gene3D" id="3.30.70.100">
    <property type="match status" value="1"/>
</dbReference>
<dbReference type="PANTHER" id="PTHR37832:SF1">
    <property type="entry name" value="STRESS-RESPONSE A_B BARREL DOMAIN-CONTAINING PROTEIN"/>
    <property type="match status" value="1"/>
</dbReference>
<dbReference type="RefSeq" id="WP_013658436.1">
    <property type="nucleotide sequence ID" value="NC_015275.1"/>
</dbReference>
<accession>F2JSC2</accession>
<dbReference type="Pfam" id="PF07876">
    <property type="entry name" value="Dabb"/>
    <property type="match status" value="1"/>
</dbReference>
<evidence type="ECO:0000313" key="2">
    <source>
        <dbReference type="EMBL" id="ADZ85160.1"/>
    </source>
</evidence>
<dbReference type="SUPFAM" id="SSF54909">
    <property type="entry name" value="Dimeric alpha+beta barrel"/>
    <property type="match status" value="1"/>
</dbReference>